<dbReference type="Proteomes" id="UP000298416">
    <property type="component" value="Unassembled WGS sequence"/>
</dbReference>
<dbReference type="InterPro" id="IPR036561">
    <property type="entry name" value="MAM33_sf"/>
</dbReference>
<accession>A0A8X9A653</accession>
<dbReference type="Gene3D" id="3.10.280.10">
    <property type="entry name" value="Mitochondrial glycoprotein"/>
    <property type="match status" value="1"/>
</dbReference>
<name>A0A8X9A653_SALSN</name>
<evidence type="ECO:0000313" key="2">
    <source>
        <dbReference type="Proteomes" id="UP000298416"/>
    </source>
</evidence>
<evidence type="ECO:0008006" key="3">
    <source>
        <dbReference type="Google" id="ProtNLM"/>
    </source>
</evidence>
<dbReference type="PANTHER" id="PTHR31365">
    <property type="entry name" value="EXPRESSED PROTEIN"/>
    <property type="match status" value="1"/>
</dbReference>
<organism evidence="1">
    <name type="scientific">Salvia splendens</name>
    <name type="common">Scarlet sage</name>
    <dbReference type="NCBI Taxonomy" id="180675"/>
    <lineage>
        <taxon>Eukaryota</taxon>
        <taxon>Viridiplantae</taxon>
        <taxon>Streptophyta</taxon>
        <taxon>Embryophyta</taxon>
        <taxon>Tracheophyta</taxon>
        <taxon>Spermatophyta</taxon>
        <taxon>Magnoliopsida</taxon>
        <taxon>eudicotyledons</taxon>
        <taxon>Gunneridae</taxon>
        <taxon>Pentapetalae</taxon>
        <taxon>asterids</taxon>
        <taxon>lamiids</taxon>
        <taxon>Lamiales</taxon>
        <taxon>Lamiaceae</taxon>
        <taxon>Nepetoideae</taxon>
        <taxon>Mentheae</taxon>
        <taxon>Salviinae</taxon>
        <taxon>Salvia</taxon>
        <taxon>Salvia subgen. Calosphace</taxon>
        <taxon>core Calosphace</taxon>
    </lineage>
</organism>
<reference evidence="1" key="1">
    <citation type="submission" date="2018-01" db="EMBL/GenBank/DDBJ databases">
        <authorList>
            <person name="Mao J.F."/>
        </authorList>
    </citation>
    <scope>NUCLEOTIDE SEQUENCE</scope>
    <source>
        <strain evidence="1">Huo1</strain>
        <tissue evidence="1">Leaf</tissue>
    </source>
</reference>
<dbReference type="AlphaFoldDB" id="A0A8X9A653"/>
<dbReference type="EMBL" id="PNBA02000003">
    <property type="protein sequence ID" value="KAG6430287.1"/>
    <property type="molecule type" value="Genomic_DNA"/>
</dbReference>
<protein>
    <recommendedName>
        <fullName evidence="3">Mitochondrial acidic protein MAM33</fullName>
    </recommendedName>
</protein>
<dbReference type="InterPro" id="IPR003428">
    <property type="entry name" value="MAM33"/>
</dbReference>
<dbReference type="SUPFAM" id="SSF54529">
    <property type="entry name" value="Mitochondrial glycoprotein MAM33-like"/>
    <property type="match status" value="1"/>
</dbReference>
<dbReference type="PANTHER" id="PTHR31365:SF2">
    <property type="entry name" value="OS01G0771100 PROTEIN"/>
    <property type="match status" value="1"/>
</dbReference>
<comment type="caution">
    <text evidence="1">The sequence shown here is derived from an EMBL/GenBank/DDBJ whole genome shotgun (WGS) entry which is preliminary data.</text>
</comment>
<dbReference type="Pfam" id="PF02330">
    <property type="entry name" value="MAM33"/>
    <property type="match status" value="1"/>
</dbReference>
<gene>
    <name evidence="1" type="ORF">SASPL_108351</name>
</gene>
<proteinExistence type="predicted"/>
<sequence>MRWRKALVCAAQRLVSRPFSSTASYTVNSIILRSLKDHYLEVSKMTPPPLDFHISQKISPPSPYQVVKGALDTGGPVLRRVFGDEVVNVSVMRMVDIIPGGSADDYGNDNINQLFVHVDIAKPGQQDSLHLLCGMYPDALGIHSVSLRPKAESGGFLAVPSKYHGPVFEDVDEKIRDALHSYIEERGINESLFPFLQAWLYVKDHRNLLRWFKTVGTFVNDSHQGTLQA</sequence>
<evidence type="ECO:0000313" key="1">
    <source>
        <dbReference type="EMBL" id="KAG6430287.1"/>
    </source>
</evidence>
<reference evidence="1" key="2">
    <citation type="submission" date="2020-08" db="EMBL/GenBank/DDBJ databases">
        <title>Plant Genome Project.</title>
        <authorList>
            <person name="Zhang R.-G."/>
        </authorList>
    </citation>
    <scope>NUCLEOTIDE SEQUENCE</scope>
    <source>
        <strain evidence="1">Huo1</strain>
        <tissue evidence="1">Leaf</tissue>
    </source>
</reference>
<dbReference type="GO" id="GO:0005759">
    <property type="term" value="C:mitochondrial matrix"/>
    <property type="evidence" value="ECO:0007669"/>
    <property type="project" value="InterPro"/>
</dbReference>
<keyword evidence="2" id="KW-1185">Reference proteome</keyword>